<dbReference type="Proteomes" id="UP000219467">
    <property type="component" value="Unassembled WGS sequence"/>
</dbReference>
<accession>A0A285D4H7</accession>
<evidence type="ECO:0000313" key="2">
    <source>
        <dbReference type="EMBL" id="SNX74717.1"/>
    </source>
</evidence>
<name>A0A285D4H7_9RHOB</name>
<feature type="domain" description="Restriction endonuclease type II NgoFVII N-terminal" evidence="1">
    <location>
        <begin position="99"/>
        <end position="140"/>
    </location>
</feature>
<dbReference type="RefSeq" id="WP_097031806.1">
    <property type="nucleotide sequence ID" value="NZ_OAOQ01000026.1"/>
</dbReference>
<organism evidence="2 3">
    <name type="scientific">Cereibacter ovatus</name>
    <dbReference type="NCBI Taxonomy" id="439529"/>
    <lineage>
        <taxon>Bacteria</taxon>
        <taxon>Pseudomonadati</taxon>
        <taxon>Pseudomonadota</taxon>
        <taxon>Alphaproteobacteria</taxon>
        <taxon>Rhodobacterales</taxon>
        <taxon>Paracoccaceae</taxon>
        <taxon>Cereibacter</taxon>
    </lineage>
</organism>
<dbReference type="AlphaFoldDB" id="A0A285D4H7"/>
<dbReference type="EMBL" id="OAOQ01000026">
    <property type="protein sequence ID" value="SNX74717.1"/>
    <property type="molecule type" value="Genomic_DNA"/>
</dbReference>
<dbReference type="Gene3D" id="3.30.870.10">
    <property type="entry name" value="Endonuclease Chain A"/>
    <property type="match status" value="1"/>
</dbReference>
<sequence length="361" mass="39012">MLIVQNAAEPASLRNALVDIVTAGTVDIRVASAYVTLGGANILLSAVANAVGPAAFAAMPKTLVTSFDFGLTEPQALQHWRALANATVFVSGAQRLAQGSLMPLRAFHPKLYVFGRDPQTCSTLVGSANLTSRGFSVNTEVAWVQQSIPRADADAAFDKARFETTALTDDLLAAYTALRQAQPPPPEIEQEAQPVAAPAPVAAAALPLFRLVIANGAINPADYAAMWVHGEALQGGSSNQLELPRGGHRFFGFVFDQYDYPHNLTIGEPVLRSGARVWDDRRLTWHGNNKMERMNLPTAAQGGFEYPDTAVMFRRLTDGSFELIVTPWESDLARSWRLASAQRQTLFRLGTVATNRIVGLI</sequence>
<dbReference type="CDD" id="cd09117">
    <property type="entry name" value="PLDc_Bfil_DEXD_like"/>
    <property type="match status" value="1"/>
</dbReference>
<evidence type="ECO:0000259" key="1">
    <source>
        <dbReference type="Pfam" id="PF09565"/>
    </source>
</evidence>
<gene>
    <name evidence="2" type="ORF">SAMN05878503_1262</name>
</gene>
<dbReference type="SUPFAM" id="SSF56024">
    <property type="entry name" value="Phospholipase D/nuclease"/>
    <property type="match status" value="1"/>
</dbReference>
<dbReference type="OrthoDB" id="7802394at2"/>
<dbReference type="Pfam" id="PF09565">
    <property type="entry name" value="RE_NgoFVII"/>
    <property type="match status" value="1"/>
</dbReference>
<reference evidence="3" key="1">
    <citation type="submission" date="2017-08" db="EMBL/GenBank/DDBJ databases">
        <authorList>
            <person name="Varghese N."/>
            <person name="Submissions S."/>
        </authorList>
    </citation>
    <scope>NUCLEOTIDE SEQUENCE [LARGE SCALE GENOMIC DNA]</scope>
    <source>
        <strain evidence="3">JA234</strain>
    </source>
</reference>
<dbReference type="InterPro" id="IPR019065">
    <property type="entry name" value="RE_NgoFVII_N"/>
</dbReference>
<evidence type="ECO:0000313" key="3">
    <source>
        <dbReference type="Proteomes" id="UP000219467"/>
    </source>
</evidence>
<protein>
    <submittedName>
        <fullName evidence="2">HKD family nuclease</fullName>
    </submittedName>
</protein>
<keyword evidence="3" id="KW-1185">Reference proteome</keyword>
<proteinExistence type="predicted"/>